<dbReference type="SUPFAM" id="SSF54909">
    <property type="entry name" value="Dimeric alpha+beta barrel"/>
    <property type="match status" value="1"/>
</dbReference>
<dbReference type="InterPro" id="IPR010753">
    <property type="entry name" value="DUF1330"/>
</dbReference>
<feature type="domain" description="DUF1330" evidence="1">
    <location>
        <begin position="2"/>
        <end position="91"/>
    </location>
</feature>
<dbReference type="EMBL" id="UOFJ01000585">
    <property type="protein sequence ID" value="VAW71272.1"/>
    <property type="molecule type" value="Genomic_DNA"/>
</dbReference>
<gene>
    <name evidence="2" type="ORF">MNBD_GAMMA10-836</name>
</gene>
<proteinExistence type="predicted"/>
<dbReference type="AlphaFoldDB" id="A0A3B0Y7D0"/>
<name>A0A3B0Y7D0_9ZZZZ</name>
<dbReference type="PANTHER" id="PTHR41521:SF4">
    <property type="entry name" value="BLR0684 PROTEIN"/>
    <property type="match status" value="1"/>
</dbReference>
<accession>A0A3B0Y7D0</accession>
<dbReference type="Gene3D" id="3.30.70.100">
    <property type="match status" value="1"/>
</dbReference>
<protein>
    <recommendedName>
        <fullName evidence="1">DUF1330 domain-containing protein</fullName>
    </recommendedName>
</protein>
<organism evidence="2">
    <name type="scientific">hydrothermal vent metagenome</name>
    <dbReference type="NCBI Taxonomy" id="652676"/>
    <lineage>
        <taxon>unclassified sequences</taxon>
        <taxon>metagenomes</taxon>
        <taxon>ecological metagenomes</taxon>
    </lineage>
</organism>
<sequence length="92" mass="10376">MTALIIVDLTPKDKDKLSAYSAMAAETLVEYGGEFLAKGLIEVLHGEPGFQTKVIIQFPDRDRAMNWYHSPEYQKIISVRDQGMNSQFQLIG</sequence>
<dbReference type="Pfam" id="PF07045">
    <property type="entry name" value="DUF1330"/>
    <property type="match status" value="1"/>
</dbReference>
<dbReference type="PANTHER" id="PTHR41521">
    <property type="match status" value="1"/>
</dbReference>
<evidence type="ECO:0000259" key="1">
    <source>
        <dbReference type="Pfam" id="PF07045"/>
    </source>
</evidence>
<reference evidence="2" key="1">
    <citation type="submission" date="2018-06" db="EMBL/GenBank/DDBJ databases">
        <authorList>
            <person name="Zhirakovskaya E."/>
        </authorList>
    </citation>
    <scope>NUCLEOTIDE SEQUENCE</scope>
</reference>
<dbReference type="InterPro" id="IPR011008">
    <property type="entry name" value="Dimeric_a/b-barrel"/>
</dbReference>
<evidence type="ECO:0000313" key="2">
    <source>
        <dbReference type="EMBL" id="VAW71272.1"/>
    </source>
</evidence>